<evidence type="ECO:0000313" key="2">
    <source>
        <dbReference type="EMBL" id="CAG8845678.1"/>
    </source>
</evidence>
<sequence length="279" mass="32494">IRDNVLTKKLELLLEKVKGHSNERWNNQADFLAKEGTKKIEGIGTNMVNKMQTSAALACSGTLKGIEYNDDITKFNWQLMWSHLKKFTGSRCNSLKRNKRLSFWFKCLTDNLLVFTKLKAKNPGIYKKSKYIVCNEDKKKSFNHLMECTAYQVSWKNIKDVAIEAIWYKLLKEAQKKIDIKGLKSILLSKSLCERLETRRDLTRELYNTHTCEMLHQTSLTNREADACIQISIWKKKNGITIDIKKRKNELNKKKSLPRPSHNNDAHDSPKQQLMNTSR</sequence>
<dbReference type="Proteomes" id="UP000789901">
    <property type="component" value="Unassembled WGS sequence"/>
</dbReference>
<name>A0ABN7X2B2_GIGMA</name>
<keyword evidence="3" id="KW-1185">Reference proteome</keyword>
<dbReference type="InterPro" id="IPR036397">
    <property type="entry name" value="RNaseH_sf"/>
</dbReference>
<feature type="region of interest" description="Disordered" evidence="1">
    <location>
        <begin position="249"/>
        <end position="279"/>
    </location>
</feature>
<dbReference type="Gene3D" id="3.30.420.10">
    <property type="entry name" value="Ribonuclease H-like superfamily/Ribonuclease H"/>
    <property type="match status" value="1"/>
</dbReference>
<organism evidence="2 3">
    <name type="scientific">Gigaspora margarita</name>
    <dbReference type="NCBI Taxonomy" id="4874"/>
    <lineage>
        <taxon>Eukaryota</taxon>
        <taxon>Fungi</taxon>
        <taxon>Fungi incertae sedis</taxon>
        <taxon>Mucoromycota</taxon>
        <taxon>Glomeromycotina</taxon>
        <taxon>Glomeromycetes</taxon>
        <taxon>Diversisporales</taxon>
        <taxon>Gigasporaceae</taxon>
        <taxon>Gigaspora</taxon>
    </lineage>
</organism>
<feature type="non-terminal residue" evidence="2">
    <location>
        <position position="279"/>
    </location>
</feature>
<comment type="caution">
    <text evidence="2">The sequence shown here is derived from an EMBL/GenBank/DDBJ whole genome shotgun (WGS) entry which is preliminary data.</text>
</comment>
<gene>
    <name evidence="2" type="ORF">GMARGA_LOCUS37771</name>
</gene>
<feature type="non-terminal residue" evidence="2">
    <location>
        <position position="1"/>
    </location>
</feature>
<dbReference type="EMBL" id="CAJVQB010080531">
    <property type="protein sequence ID" value="CAG8845678.1"/>
    <property type="molecule type" value="Genomic_DNA"/>
</dbReference>
<proteinExistence type="predicted"/>
<reference evidence="2 3" key="1">
    <citation type="submission" date="2021-06" db="EMBL/GenBank/DDBJ databases">
        <authorList>
            <person name="Kallberg Y."/>
            <person name="Tangrot J."/>
            <person name="Rosling A."/>
        </authorList>
    </citation>
    <scope>NUCLEOTIDE SEQUENCE [LARGE SCALE GENOMIC DNA]</scope>
    <source>
        <strain evidence="2 3">120-4 pot B 10/14</strain>
    </source>
</reference>
<evidence type="ECO:0000256" key="1">
    <source>
        <dbReference type="SAM" id="MobiDB-lite"/>
    </source>
</evidence>
<protein>
    <submittedName>
        <fullName evidence="2">36086_t:CDS:1</fullName>
    </submittedName>
</protein>
<evidence type="ECO:0000313" key="3">
    <source>
        <dbReference type="Proteomes" id="UP000789901"/>
    </source>
</evidence>
<accession>A0ABN7X2B2</accession>